<dbReference type="RefSeq" id="XP_005710244.1">
    <property type="nucleotide sequence ID" value="XM_005710187.1"/>
</dbReference>
<dbReference type="EMBL" id="HG002094">
    <property type="protein sequence ID" value="CDF39950.1"/>
    <property type="molecule type" value="Genomic_DNA"/>
</dbReference>
<dbReference type="Proteomes" id="UP000012073">
    <property type="component" value="Unassembled WGS sequence"/>
</dbReference>
<accession>R7QRG0</accession>
<keyword evidence="2" id="KW-1185">Reference proteome</keyword>
<dbReference type="KEGG" id="ccp:CHC_T00006908001"/>
<name>R7QRG0_CHOCR</name>
<protein>
    <submittedName>
        <fullName evidence="1">Uncharacterized protein</fullName>
    </submittedName>
</protein>
<reference evidence="2" key="1">
    <citation type="journal article" date="2013" name="Proc. Natl. Acad. Sci. U.S.A.">
        <title>Genome structure and metabolic features in the red seaweed Chondrus crispus shed light on evolution of the Archaeplastida.</title>
        <authorList>
            <person name="Collen J."/>
            <person name="Porcel B."/>
            <person name="Carre W."/>
            <person name="Ball S.G."/>
            <person name="Chaparro C."/>
            <person name="Tonon T."/>
            <person name="Barbeyron T."/>
            <person name="Michel G."/>
            <person name="Noel B."/>
            <person name="Valentin K."/>
            <person name="Elias M."/>
            <person name="Artiguenave F."/>
            <person name="Arun A."/>
            <person name="Aury J.M."/>
            <person name="Barbosa-Neto J.F."/>
            <person name="Bothwell J.H."/>
            <person name="Bouget F.Y."/>
            <person name="Brillet L."/>
            <person name="Cabello-Hurtado F."/>
            <person name="Capella-Gutierrez S."/>
            <person name="Charrier B."/>
            <person name="Cladiere L."/>
            <person name="Cock J.M."/>
            <person name="Coelho S.M."/>
            <person name="Colleoni C."/>
            <person name="Czjzek M."/>
            <person name="Da Silva C."/>
            <person name="Delage L."/>
            <person name="Denoeud F."/>
            <person name="Deschamps P."/>
            <person name="Dittami S.M."/>
            <person name="Gabaldon T."/>
            <person name="Gachon C.M."/>
            <person name="Groisillier A."/>
            <person name="Herve C."/>
            <person name="Jabbari K."/>
            <person name="Katinka M."/>
            <person name="Kloareg B."/>
            <person name="Kowalczyk N."/>
            <person name="Labadie K."/>
            <person name="Leblanc C."/>
            <person name="Lopez P.J."/>
            <person name="McLachlan D.H."/>
            <person name="Meslet-Cladiere L."/>
            <person name="Moustafa A."/>
            <person name="Nehr Z."/>
            <person name="Nyvall Collen P."/>
            <person name="Panaud O."/>
            <person name="Partensky F."/>
            <person name="Poulain J."/>
            <person name="Rensing S.A."/>
            <person name="Rousvoal S."/>
            <person name="Samson G."/>
            <person name="Symeonidi A."/>
            <person name="Weissenbach J."/>
            <person name="Zambounis A."/>
            <person name="Wincker P."/>
            <person name="Boyen C."/>
        </authorList>
    </citation>
    <scope>NUCLEOTIDE SEQUENCE [LARGE SCALE GENOMIC DNA]</scope>
    <source>
        <strain evidence="2">cv. Stackhouse</strain>
    </source>
</reference>
<dbReference type="AlphaFoldDB" id="R7QRG0"/>
<sequence>MTILTEREVWSDTRIREQMWKLILRVTNVLSMLGKLDESISYDSKQRLSHIKTQIRSLREFVECRQTCHNSSLCFARCHGATKSSHMTMCSYSLCSRVLSGSSHEKRRVAGRISSRVRFSHGPSV</sequence>
<evidence type="ECO:0000313" key="2">
    <source>
        <dbReference type="Proteomes" id="UP000012073"/>
    </source>
</evidence>
<organism evidence="1 2">
    <name type="scientific">Chondrus crispus</name>
    <name type="common">Carrageen Irish moss</name>
    <name type="synonym">Polymorpha crispa</name>
    <dbReference type="NCBI Taxonomy" id="2769"/>
    <lineage>
        <taxon>Eukaryota</taxon>
        <taxon>Rhodophyta</taxon>
        <taxon>Florideophyceae</taxon>
        <taxon>Rhodymeniophycidae</taxon>
        <taxon>Gigartinales</taxon>
        <taxon>Gigartinaceae</taxon>
        <taxon>Chondrus</taxon>
    </lineage>
</organism>
<dbReference type="GeneID" id="17317957"/>
<gene>
    <name evidence="1" type="ORF">CHC_T00006908001</name>
</gene>
<dbReference type="Gramene" id="CDF39950">
    <property type="protein sequence ID" value="CDF39950"/>
    <property type="gene ID" value="CHC_T00006908001"/>
</dbReference>
<evidence type="ECO:0000313" key="1">
    <source>
        <dbReference type="EMBL" id="CDF39950.1"/>
    </source>
</evidence>
<proteinExistence type="predicted"/>